<sequence>MKSVLKFAVLLAVLFTAGTARAQNPLPDLNVRELTRGKIQVSWYSPEGNCIQLAVQRSTDSSRNFRTIFSALSPELVNNGFLDNKPIPGKAYYRIFYVIQGGAYFFTRAVMVETTPAVIETPLSSLEKPKDLTNIYLKKTLLFRLTRPEYQRFRDSVLKAKDALRRMDANNVEWKPAQNNASKDMVRVYQKDMLVAELDRKAYARFRDSINEYTKDTLVAIDPSRTQIHPFTPIPRGTVFIYRNDSLIRQIDVTLYKNFKDSMSTRTKDTLFAKDNNRVEIHPFMPRFAWRPSQYVFTNSKGFLTIYLPLAKQRRYHIIFYEEDGSEVFRIKSVKETEFILDKTEFVHTGWFNFELFEDDKLKEKNRFYLSN</sequence>
<organism evidence="2 3">
    <name type="scientific">Sediminibacterium roseum</name>
    <dbReference type="NCBI Taxonomy" id="1978412"/>
    <lineage>
        <taxon>Bacteria</taxon>
        <taxon>Pseudomonadati</taxon>
        <taxon>Bacteroidota</taxon>
        <taxon>Chitinophagia</taxon>
        <taxon>Chitinophagales</taxon>
        <taxon>Chitinophagaceae</taxon>
        <taxon>Sediminibacterium</taxon>
    </lineage>
</organism>
<dbReference type="Proteomes" id="UP000753802">
    <property type="component" value="Unassembled WGS sequence"/>
</dbReference>
<evidence type="ECO:0000256" key="1">
    <source>
        <dbReference type="SAM" id="SignalP"/>
    </source>
</evidence>
<evidence type="ECO:0000313" key="2">
    <source>
        <dbReference type="EMBL" id="NCI50731.1"/>
    </source>
</evidence>
<keyword evidence="3" id="KW-1185">Reference proteome</keyword>
<proteinExistence type="predicted"/>
<gene>
    <name evidence="2" type="ORF">GWC95_12405</name>
</gene>
<dbReference type="RefSeq" id="WP_161819045.1">
    <property type="nucleotide sequence ID" value="NZ_JAACJS010000015.1"/>
</dbReference>
<evidence type="ECO:0008006" key="4">
    <source>
        <dbReference type="Google" id="ProtNLM"/>
    </source>
</evidence>
<dbReference type="EMBL" id="JAACJS010000015">
    <property type="protein sequence ID" value="NCI50731.1"/>
    <property type="molecule type" value="Genomic_DNA"/>
</dbReference>
<feature type="chain" id="PRO_5045617578" description="GWxTD domain-containing protein" evidence="1">
    <location>
        <begin position="23"/>
        <end position="372"/>
    </location>
</feature>
<comment type="caution">
    <text evidence="2">The sequence shown here is derived from an EMBL/GenBank/DDBJ whole genome shotgun (WGS) entry which is preliminary data.</text>
</comment>
<name>A0ABW9ZUB7_9BACT</name>
<accession>A0ABW9ZUB7</accession>
<feature type="signal peptide" evidence="1">
    <location>
        <begin position="1"/>
        <end position="22"/>
    </location>
</feature>
<reference evidence="2 3" key="1">
    <citation type="submission" date="2020-01" db="EMBL/GenBank/DDBJ databases">
        <title>Genome analysis.</title>
        <authorList>
            <person name="Wu S."/>
            <person name="Wang G."/>
        </authorList>
    </citation>
    <scope>NUCLEOTIDE SEQUENCE [LARGE SCALE GENOMIC DNA]</scope>
    <source>
        <strain evidence="2 3">SYL130</strain>
    </source>
</reference>
<protein>
    <recommendedName>
        <fullName evidence="4">GWxTD domain-containing protein</fullName>
    </recommendedName>
</protein>
<keyword evidence="1" id="KW-0732">Signal</keyword>
<evidence type="ECO:0000313" key="3">
    <source>
        <dbReference type="Proteomes" id="UP000753802"/>
    </source>
</evidence>